<dbReference type="FunFam" id="3.10.20.30:FF:000002">
    <property type="entry name" value="GTP pyrophosphokinase (RelA/SpoT)"/>
    <property type="match status" value="1"/>
</dbReference>
<dbReference type="InterPro" id="IPR043519">
    <property type="entry name" value="NT_sf"/>
</dbReference>
<evidence type="ECO:0000313" key="4">
    <source>
        <dbReference type="Proteomes" id="UP000218267"/>
    </source>
</evidence>
<accession>A0A1Y1CPF3</accession>
<dbReference type="AlphaFoldDB" id="A0A1Y1CPF3"/>
<dbReference type="Proteomes" id="UP000218267">
    <property type="component" value="Chromosome"/>
</dbReference>
<dbReference type="CDD" id="cd01668">
    <property type="entry name" value="TGS_RSH"/>
    <property type="match status" value="1"/>
</dbReference>
<dbReference type="InterPro" id="IPR033655">
    <property type="entry name" value="TGS_RelA/SpoT"/>
</dbReference>
<dbReference type="PANTHER" id="PTHR21262:SF31">
    <property type="entry name" value="GTP PYROPHOSPHOKINASE"/>
    <property type="match status" value="1"/>
</dbReference>
<dbReference type="NCBIfam" id="TIGR00691">
    <property type="entry name" value="spoT_relA"/>
    <property type="match status" value="1"/>
</dbReference>
<name>A0A1Y1CPF3_9BACT</name>
<dbReference type="SMART" id="SM00954">
    <property type="entry name" value="RelA_SpoT"/>
    <property type="match status" value="1"/>
</dbReference>
<dbReference type="Pfam" id="PF13291">
    <property type="entry name" value="ACT_4"/>
    <property type="match status" value="1"/>
</dbReference>
<dbReference type="InterPro" id="IPR012676">
    <property type="entry name" value="TGS-like"/>
</dbReference>
<dbReference type="PROSITE" id="PS51880">
    <property type="entry name" value="TGS"/>
    <property type="match status" value="1"/>
</dbReference>
<keyword evidence="4" id="KW-1185">Reference proteome</keyword>
<dbReference type="Gene3D" id="3.30.460.10">
    <property type="entry name" value="Beta Polymerase, domain 2"/>
    <property type="match status" value="1"/>
</dbReference>
<evidence type="ECO:0000256" key="1">
    <source>
        <dbReference type="RuleBase" id="RU003847"/>
    </source>
</evidence>
<protein>
    <submittedName>
        <fullName evidence="3">RelA/SpoT family protein</fullName>
    </submittedName>
</protein>
<dbReference type="Pfam" id="PF04607">
    <property type="entry name" value="RelA_SpoT"/>
    <property type="match status" value="1"/>
</dbReference>
<evidence type="ECO:0000259" key="2">
    <source>
        <dbReference type="PROSITE" id="PS51880"/>
    </source>
</evidence>
<sequence length="733" mass="84073">MTEFNKEEEERRQILYRYKHLLVTCKNIITSTDIKLVRKAFELSLQDHDGERRTNGEPAIYKSISIAQIVVEELGLGRTSVICSLLYDIVQKNRITLDEVSNLFGPKVTQIIQGLVKVTNIYNQNPTLQSENFRKLLLSFADDVRVVLIIMADRLFNLRNLENKSKKIQQDLAKEIEFLYIPFAHRLGMYNVKSDMEDLALQYLDPDVYFEIEKKLKDSEEEREKYIKDFVNPIKAELDQFGMKYKIKARTKSIASILHKMKTKQVEFEEVYDIFAIRIILKAIPKKEKSECWKVYSTVSDLYQPNPNRLRDWITIPKSNGYESLHTTVMGPDNRWVEVQIRSKRMNQIAEQGFAAHWKYKGGKGEGGLDTWLQDIREVIESHGSDSIDMMDSFKADLYHKEIYVFTPKGDLKQLSAGATLLDFAYSIHSDVGDKCIGGTVNQKNVSIKQVLNNGDQVSITTSNSQKPKSDWLSFVVSTKAKNKIRQSIKEELLKEADLGKETLKRRMKNWKIEFCDENIRKLMTYYKYKLAVDLYQGIASEKHELSEIKDILTDKKEVEKIVPEHKTDYSTKKVTKGGEDVLIVDENISNVEYSLANCCNPIFGDEIFGFISIGKGIRIHRLGCPNAREMQTRYPYRVVKANWTDKGSASYQAVLHITGDDDLGIVSNISDVISKDLRVQMRSISVDTNAGSFAGNVAVVIASTDHLDTLIVKLKRVKGVRRVTRYDPIGEQ</sequence>
<dbReference type="PANTHER" id="PTHR21262">
    <property type="entry name" value="GUANOSINE-3',5'-BIS DIPHOSPHATE 3'-PYROPHOSPHOHYDROLASE"/>
    <property type="match status" value="1"/>
</dbReference>
<dbReference type="Pfam" id="PF02824">
    <property type="entry name" value="TGS"/>
    <property type="match status" value="1"/>
</dbReference>
<dbReference type="GO" id="GO:0005886">
    <property type="term" value="C:plasma membrane"/>
    <property type="evidence" value="ECO:0007669"/>
    <property type="project" value="TreeGrafter"/>
</dbReference>
<dbReference type="EMBL" id="AP018042">
    <property type="protein sequence ID" value="BAX82245.1"/>
    <property type="molecule type" value="Genomic_DNA"/>
</dbReference>
<comment type="similarity">
    <text evidence="1">Belongs to the relA/spoT family.</text>
</comment>
<dbReference type="InterPro" id="IPR012675">
    <property type="entry name" value="Beta-grasp_dom_sf"/>
</dbReference>
<dbReference type="Pfam" id="PF13328">
    <property type="entry name" value="HD_4"/>
    <property type="match status" value="1"/>
</dbReference>
<reference evidence="4" key="2">
    <citation type="journal article" date="2020" name="Antonie Van Leeuwenhoek">
        <title>Labilibaculum antarcticum sp. nov., a novel facultative anaerobic, psychrotorelant bacterium isolated from marine sediment of Antarctica.</title>
        <authorList>
            <person name="Watanabe M."/>
            <person name="Kojima H."/>
            <person name="Fukui M."/>
        </authorList>
    </citation>
    <scope>NUCLEOTIDE SEQUENCE [LARGE SCALE GENOMIC DNA]</scope>
    <source>
        <strain evidence="4">SPP2</strain>
    </source>
</reference>
<dbReference type="GO" id="GO:0015969">
    <property type="term" value="P:guanosine tetraphosphate metabolic process"/>
    <property type="evidence" value="ECO:0007669"/>
    <property type="project" value="InterPro"/>
</dbReference>
<dbReference type="Gene3D" id="3.30.70.260">
    <property type="match status" value="1"/>
</dbReference>
<dbReference type="Gene3D" id="3.10.20.30">
    <property type="match status" value="1"/>
</dbReference>
<dbReference type="InterPro" id="IPR045865">
    <property type="entry name" value="ACT-like_dom_sf"/>
</dbReference>
<feature type="domain" description="TGS" evidence="2">
    <location>
        <begin position="401"/>
        <end position="462"/>
    </location>
</feature>
<evidence type="ECO:0000313" key="3">
    <source>
        <dbReference type="EMBL" id="BAX82245.1"/>
    </source>
</evidence>
<dbReference type="SUPFAM" id="SSF81301">
    <property type="entry name" value="Nucleotidyltransferase"/>
    <property type="match status" value="1"/>
</dbReference>
<dbReference type="RefSeq" id="WP_096432375.1">
    <property type="nucleotide sequence ID" value="NZ_AP018042.1"/>
</dbReference>
<proteinExistence type="inferred from homology"/>
<reference evidence="3 4" key="1">
    <citation type="journal article" date="2018" name="Mar. Genomics">
        <title>Complete genome sequence of Marinifilaceae bacterium strain SPP2, isolated from the Antarctic marine sediment.</title>
        <authorList>
            <person name="Watanabe M."/>
            <person name="Kojima H."/>
            <person name="Fukui M."/>
        </authorList>
    </citation>
    <scope>NUCLEOTIDE SEQUENCE [LARGE SCALE GENOMIC DNA]</scope>
    <source>
        <strain evidence="3 4">SPP2</strain>
    </source>
</reference>
<dbReference type="CDD" id="cd05399">
    <property type="entry name" value="NT_Rel-Spo_like"/>
    <property type="match status" value="1"/>
</dbReference>
<comment type="function">
    <text evidence="1">In eubacteria ppGpp (guanosine 3'-diphosphate 5'-diphosphate) is a mediator of the stringent response that coordinates a variety of cellular activities in response to changes in nutritional abundance.</text>
</comment>
<dbReference type="InterPro" id="IPR004811">
    <property type="entry name" value="RelA/Spo_fam"/>
</dbReference>
<dbReference type="Gene3D" id="1.10.3210.10">
    <property type="entry name" value="Hypothetical protein af1432"/>
    <property type="match status" value="1"/>
</dbReference>
<dbReference type="InterPro" id="IPR007685">
    <property type="entry name" value="RelA_SpoT"/>
</dbReference>
<dbReference type="InterPro" id="IPR002912">
    <property type="entry name" value="ACT_dom"/>
</dbReference>
<dbReference type="InterPro" id="IPR004095">
    <property type="entry name" value="TGS"/>
</dbReference>
<dbReference type="SUPFAM" id="SSF109604">
    <property type="entry name" value="HD-domain/PDEase-like"/>
    <property type="match status" value="1"/>
</dbReference>
<dbReference type="KEGG" id="mbas:ALGA_3953"/>
<dbReference type="SUPFAM" id="SSF55021">
    <property type="entry name" value="ACT-like"/>
    <property type="match status" value="1"/>
</dbReference>
<gene>
    <name evidence="3" type="ORF">ALGA_3953</name>
</gene>
<dbReference type="OrthoDB" id="9805041at2"/>
<dbReference type="SUPFAM" id="SSF81271">
    <property type="entry name" value="TGS-like"/>
    <property type="match status" value="1"/>
</dbReference>
<organism evidence="3 4">
    <name type="scientific">Labilibaculum antarcticum</name>
    <dbReference type="NCBI Taxonomy" id="1717717"/>
    <lineage>
        <taxon>Bacteria</taxon>
        <taxon>Pseudomonadati</taxon>
        <taxon>Bacteroidota</taxon>
        <taxon>Bacteroidia</taxon>
        <taxon>Marinilabiliales</taxon>
        <taxon>Marinifilaceae</taxon>
        <taxon>Labilibaculum</taxon>
    </lineage>
</organism>